<dbReference type="EMBL" id="CADCST010000136">
    <property type="protein sequence ID" value="CAA9202437.1"/>
    <property type="molecule type" value="Genomic_DNA"/>
</dbReference>
<organism evidence="2 3">
    <name type="scientific">Flavobacterium collinsii</name>
    <dbReference type="NCBI Taxonomy" id="1114861"/>
    <lineage>
        <taxon>Bacteria</taxon>
        <taxon>Pseudomonadati</taxon>
        <taxon>Bacteroidota</taxon>
        <taxon>Flavobacteriia</taxon>
        <taxon>Flavobacteriales</taxon>
        <taxon>Flavobacteriaceae</taxon>
        <taxon>Flavobacterium</taxon>
    </lineage>
</organism>
<protein>
    <submittedName>
        <fullName evidence="2">Uncharacterized protein</fullName>
    </submittedName>
</protein>
<gene>
    <name evidence="2" type="ORF">FLACOL7796_04270</name>
</gene>
<dbReference type="RefSeq" id="WP_173968084.1">
    <property type="nucleotide sequence ID" value="NZ_BOVI01000003.1"/>
</dbReference>
<keyword evidence="1" id="KW-0732">Signal</keyword>
<name>A0ABN7EQ32_9FLAO</name>
<keyword evidence="3" id="KW-1185">Reference proteome</keyword>
<sequence>MKNLFLKKITPFAVVVMGISGAFVTTSMQSASKDVAPTVGYIANSQNECLDIPVACDDTPKAFLCRLNGTTGPIAYEKDDDDNCVQPLYRP</sequence>
<accession>A0ABN7EQ32</accession>
<evidence type="ECO:0000313" key="2">
    <source>
        <dbReference type="EMBL" id="CAA9202437.1"/>
    </source>
</evidence>
<evidence type="ECO:0000313" key="3">
    <source>
        <dbReference type="Proteomes" id="UP000474567"/>
    </source>
</evidence>
<feature type="chain" id="PRO_5046608991" evidence="1">
    <location>
        <begin position="23"/>
        <end position="91"/>
    </location>
</feature>
<evidence type="ECO:0000256" key="1">
    <source>
        <dbReference type="SAM" id="SignalP"/>
    </source>
</evidence>
<dbReference type="Proteomes" id="UP000474567">
    <property type="component" value="Unassembled WGS sequence"/>
</dbReference>
<proteinExistence type="predicted"/>
<feature type="signal peptide" evidence="1">
    <location>
        <begin position="1"/>
        <end position="22"/>
    </location>
</feature>
<comment type="caution">
    <text evidence="2">The sequence shown here is derived from an EMBL/GenBank/DDBJ whole genome shotgun (WGS) entry which is preliminary data.</text>
</comment>
<reference evidence="2 3" key="1">
    <citation type="submission" date="2020-02" db="EMBL/GenBank/DDBJ databases">
        <authorList>
            <person name="Criscuolo A."/>
        </authorList>
    </citation>
    <scope>NUCLEOTIDE SEQUENCE [LARGE SCALE GENOMIC DNA]</scope>
    <source>
        <strain evidence="2">CECT7796</strain>
    </source>
</reference>